<reference evidence="2" key="1">
    <citation type="submission" date="2016-11" db="UniProtKB">
        <authorList>
            <consortium name="WormBaseParasite"/>
        </authorList>
    </citation>
    <scope>IDENTIFICATION</scope>
</reference>
<keyword evidence="1" id="KW-1185">Reference proteome</keyword>
<name>A0A1I7YWB8_9BILA</name>
<dbReference type="AlphaFoldDB" id="A0A1I7YWB8"/>
<sequence>MSRRSQSLISRDPRLVFLQRCRFSFSRMVEALHILHNQSGDRLIVGSALWTLAAMRIPGELVVKYQIVPKTFPHVNCAYNGELARAARDRLMISKELFYARSGRQQLASIPLNEIANRENKALDRRDSRRSRQ</sequence>
<evidence type="ECO:0000313" key="1">
    <source>
        <dbReference type="Proteomes" id="UP000095287"/>
    </source>
</evidence>
<organism evidence="1 2">
    <name type="scientific">Steinernema glaseri</name>
    <dbReference type="NCBI Taxonomy" id="37863"/>
    <lineage>
        <taxon>Eukaryota</taxon>
        <taxon>Metazoa</taxon>
        <taxon>Ecdysozoa</taxon>
        <taxon>Nematoda</taxon>
        <taxon>Chromadorea</taxon>
        <taxon>Rhabditida</taxon>
        <taxon>Tylenchina</taxon>
        <taxon>Panagrolaimomorpha</taxon>
        <taxon>Strongyloidoidea</taxon>
        <taxon>Steinernematidae</taxon>
        <taxon>Steinernema</taxon>
    </lineage>
</organism>
<accession>A0A1I7YWB8</accession>
<proteinExistence type="predicted"/>
<dbReference type="Proteomes" id="UP000095287">
    <property type="component" value="Unplaced"/>
</dbReference>
<protein>
    <submittedName>
        <fullName evidence="2">Uncharacterized protein</fullName>
    </submittedName>
</protein>
<dbReference type="WBParaSite" id="L893_g20502.t1">
    <property type="protein sequence ID" value="L893_g20502.t1"/>
    <property type="gene ID" value="L893_g20502"/>
</dbReference>
<evidence type="ECO:0000313" key="2">
    <source>
        <dbReference type="WBParaSite" id="L893_g20502.t1"/>
    </source>
</evidence>